<evidence type="ECO:0000256" key="2">
    <source>
        <dbReference type="ARBA" id="ARBA00023172"/>
    </source>
</evidence>
<sequence>MRPLKLLGAARLSRYRGELDPTTSPERQQATCRACADERRDTIVAWAMDLDVSAITKSPFERPELGVWLRTRHREIDGIVWSRLDRAVRSMRDLHALVEWAIEYKKILIFASGPNGSGAMELDMRRGQLDAIPRLIATVLAFAAEMEAQAIVDRNKDTRAYHNATGRWSGGMHPWHLMPVKTADGYKLVKNPETWDFMWEIVDRVLNKSQKRQSIGHDFMRREILTPMEYRLQKSGKLPIAPHDGIVKSIADGVVTISSEGKPDESVKILPPKAVLRVEVGQSVSKGERLTHRGVWRTMTITPMLQNRILTGDTAPGGELLLDDDGYPIKRAEAMMELTDWLRLQRILDEEAGKPGQKTKVHLLTDVGFCGLCGEKLHYRNQKVDYGSGRWIGYNCRSAWQSLKHQTPDERCKAKAMRDDQVQPVIEKALLGLVGNREVLQPVLIPGISHSAELEDAKRDLSRLIDLALDKPPSVSSVYEEKIAKAELRIARLAEMEDTEDHYAYQPTGRTYSQIWAEGTDEDRNLMLIQAGIRLSMFKRQKDEQWQRLPGLNTDVEHEVVEVTGDDNVVLALAIPKDLLRRTTGQEVDLGFKDVPLAELSQDLSTVG</sequence>
<protein>
    <submittedName>
        <fullName evidence="4">Recombinase family protein</fullName>
    </submittedName>
</protein>
<proteinExistence type="predicted"/>
<dbReference type="RefSeq" id="WP_377432913.1">
    <property type="nucleotide sequence ID" value="NZ_JBHSPR010000084.1"/>
</dbReference>
<dbReference type="Pfam" id="PF13408">
    <property type="entry name" value="Zn_ribbon_recom"/>
    <property type="match status" value="1"/>
</dbReference>
<reference evidence="5" key="1">
    <citation type="journal article" date="2019" name="Int. J. Syst. Evol. Microbiol.">
        <title>The Global Catalogue of Microorganisms (GCM) 10K type strain sequencing project: providing services to taxonomists for standard genome sequencing and annotation.</title>
        <authorList>
            <consortium name="The Broad Institute Genomics Platform"/>
            <consortium name="The Broad Institute Genome Sequencing Center for Infectious Disease"/>
            <person name="Wu L."/>
            <person name="Ma J."/>
        </authorList>
    </citation>
    <scope>NUCLEOTIDE SEQUENCE [LARGE SCALE GENOMIC DNA]</scope>
    <source>
        <strain evidence="5">ZS-35-S2</strain>
    </source>
</reference>
<dbReference type="Gene3D" id="3.90.1750.20">
    <property type="entry name" value="Putative Large Serine Recombinase, Chain B, Domain 2"/>
    <property type="match status" value="1"/>
</dbReference>
<evidence type="ECO:0000256" key="1">
    <source>
        <dbReference type="ARBA" id="ARBA00023125"/>
    </source>
</evidence>
<gene>
    <name evidence="4" type="ORF">ACFP2T_43420</name>
</gene>
<dbReference type="InterPro" id="IPR025827">
    <property type="entry name" value="Zn_ribbon_recom_dom"/>
</dbReference>
<dbReference type="InterPro" id="IPR006119">
    <property type="entry name" value="Resolv_N"/>
</dbReference>
<comment type="caution">
    <text evidence="4">The sequence shown here is derived from an EMBL/GenBank/DDBJ whole genome shotgun (WGS) entry which is preliminary data.</text>
</comment>
<dbReference type="EMBL" id="JBHSPR010000084">
    <property type="protein sequence ID" value="MFC6022989.1"/>
    <property type="molecule type" value="Genomic_DNA"/>
</dbReference>
<dbReference type="Pfam" id="PF00239">
    <property type="entry name" value="Resolvase"/>
    <property type="match status" value="1"/>
</dbReference>
<dbReference type="InterPro" id="IPR036162">
    <property type="entry name" value="Resolvase-like_N_sf"/>
</dbReference>
<dbReference type="SMART" id="SM00857">
    <property type="entry name" value="Resolvase"/>
    <property type="match status" value="1"/>
</dbReference>
<dbReference type="PANTHER" id="PTHR30461:SF2">
    <property type="entry name" value="SERINE RECOMBINASE PINE-RELATED"/>
    <property type="match status" value="1"/>
</dbReference>
<dbReference type="Gene3D" id="3.40.50.1390">
    <property type="entry name" value="Resolvase, N-terminal catalytic domain"/>
    <property type="match status" value="1"/>
</dbReference>
<evidence type="ECO:0000259" key="3">
    <source>
        <dbReference type="SMART" id="SM00857"/>
    </source>
</evidence>
<evidence type="ECO:0000313" key="5">
    <source>
        <dbReference type="Proteomes" id="UP001596203"/>
    </source>
</evidence>
<keyword evidence="5" id="KW-1185">Reference proteome</keyword>
<dbReference type="PANTHER" id="PTHR30461">
    <property type="entry name" value="DNA-INVERTASE FROM LAMBDOID PROPHAGE"/>
    <property type="match status" value="1"/>
</dbReference>
<keyword evidence="1" id="KW-0238">DNA-binding</keyword>
<feature type="domain" description="Resolvase/invertase-type recombinase catalytic" evidence="3">
    <location>
        <begin position="6"/>
        <end position="168"/>
    </location>
</feature>
<dbReference type="InterPro" id="IPR038109">
    <property type="entry name" value="DNA_bind_recomb_sf"/>
</dbReference>
<name>A0ABW1KPU5_9ACTN</name>
<dbReference type="Proteomes" id="UP001596203">
    <property type="component" value="Unassembled WGS sequence"/>
</dbReference>
<accession>A0ABW1KPU5</accession>
<evidence type="ECO:0000313" key="4">
    <source>
        <dbReference type="EMBL" id="MFC6022989.1"/>
    </source>
</evidence>
<keyword evidence="2" id="KW-0233">DNA recombination</keyword>
<dbReference type="SUPFAM" id="SSF53041">
    <property type="entry name" value="Resolvase-like"/>
    <property type="match status" value="1"/>
</dbReference>
<organism evidence="4 5">
    <name type="scientific">Plantactinospora solaniradicis</name>
    <dbReference type="NCBI Taxonomy" id="1723736"/>
    <lineage>
        <taxon>Bacteria</taxon>
        <taxon>Bacillati</taxon>
        <taxon>Actinomycetota</taxon>
        <taxon>Actinomycetes</taxon>
        <taxon>Micromonosporales</taxon>
        <taxon>Micromonosporaceae</taxon>
        <taxon>Plantactinospora</taxon>
    </lineage>
</organism>
<dbReference type="CDD" id="cd00338">
    <property type="entry name" value="Ser_Recombinase"/>
    <property type="match status" value="1"/>
</dbReference>
<dbReference type="InterPro" id="IPR050639">
    <property type="entry name" value="SSR_resolvase"/>
</dbReference>